<accession>A0A917FS11</accession>
<dbReference type="AlphaFoldDB" id="A0A917FS11"/>
<dbReference type="PROSITE" id="PS51257">
    <property type="entry name" value="PROKAR_LIPOPROTEIN"/>
    <property type="match status" value="1"/>
</dbReference>
<dbReference type="RefSeq" id="WP_188365839.1">
    <property type="nucleotide sequence ID" value="NZ_BAABJF010000009.1"/>
</dbReference>
<dbReference type="EMBL" id="BMEO01000012">
    <property type="protein sequence ID" value="GGG00672.1"/>
    <property type="molecule type" value="Genomic_DNA"/>
</dbReference>
<name>A0A917FS11_9GAMM</name>
<protein>
    <recommendedName>
        <fullName evidence="4">Lipoprotein</fullName>
    </recommendedName>
</protein>
<sequence length="90" mass="9807">MKRILLAAVLTGSLLLLSACDAPCTEDVLQDKLEEVSAKMQEIVESGDMGKLMSIAAYSQKLNKLRDVNKDNLEPACEAVDELLAELDNL</sequence>
<gene>
    <name evidence="2" type="ORF">GCM10011365_22390</name>
</gene>
<evidence type="ECO:0008006" key="4">
    <source>
        <dbReference type="Google" id="ProtNLM"/>
    </source>
</evidence>
<evidence type="ECO:0000313" key="3">
    <source>
        <dbReference type="Proteomes" id="UP000605253"/>
    </source>
</evidence>
<evidence type="ECO:0000313" key="2">
    <source>
        <dbReference type="EMBL" id="GGG00672.1"/>
    </source>
</evidence>
<comment type="caution">
    <text evidence="2">The sequence shown here is derived from an EMBL/GenBank/DDBJ whole genome shotgun (WGS) entry which is preliminary data.</text>
</comment>
<reference evidence="2" key="1">
    <citation type="journal article" date="2014" name="Int. J. Syst. Evol. Microbiol.">
        <title>Complete genome sequence of Corynebacterium casei LMG S-19264T (=DSM 44701T), isolated from a smear-ripened cheese.</title>
        <authorList>
            <consortium name="US DOE Joint Genome Institute (JGI-PGF)"/>
            <person name="Walter F."/>
            <person name="Albersmeier A."/>
            <person name="Kalinowski J."/>
            <person name="Ruckert C."/>
        </authorList>
    </citation>
    <scope>NUCLEOTIDE SEQUENCE</scope>
    <source>
        <strain evidence="2">CGMCC 1.12181</strain>
    </source>
</reference>
<keyword evidence="1" id="KW-0732">Signal</keyword>
<keyword evidence="3" id="KW-1185">Reference proteome</keyword>
<feature type="signal peptide" evidence="1">
    <location>
        <begin position="1"/>
        <end position="21"/>
    </location>
</feature>
<evidence type="ECO:0000256" key="1">
    <source>
        <dbReference type="SAM" id="SignalP"/>
    </source>
</evidence>
<dbReference type="Proteomes" id="UP000605253">
    <property type="component" value="Unassembled WGS sequence"/>
</dbReference>
<proteinExistence type="predicted"/>
<reference evidence="2" key="2">
    <citation type="submission" date="2020-09" db="EMBL/GenBank/DDBJ databases">
        <authorList>
            <person name="Sun Q."/>
            <person name="Zhou Y."/>
        </authorList>
    </citation>
    <scope>NUCLEOTIDE SEQUENCE</scope>
    <source>
        <strain evidence="2">CGMCC 1.12181</strain>
    </source>
</reference>
<organism evidence="2 3">
    <name type="scientific">Marinicella pacifica</name>
    <dbReference type="NCBI Taxonomy" id="1171543"/>
    <lineage>
        <taxon>Bacteria</taxon>
        <taxon>Pseudomonadati</taxon>
        <taxon>Pseudomonadota</taxon>
        <taxon>Gammaproteobacteria</taxon>
        <taxon>Lysobacterales</taxon>
        <taxon>Marinicellaceae</taxon>
        <taxon>Marinicella</taxon>
    </lineage>
</organism>
<feature type="chain" id="PRO_5036788250" description="Lipoprotein" evidence="1">
    <location>
        <begin position="22"/>
        <end position="90"/>
    </location>
</feature>